<evidence type="ECO:0000256" key="1">
    <source>
        <dbReference type="ARBA" id="ARBA00008511"/>
    </source>
</evidence>
<evidence type="ECO:0000313" key="5">
    <source>
        <dbReference type="Proteomes" id="UP001445076"/>
    </source>
</evidence>
<name>A0AAW0Y1V0_CHEQU</name>
<comment type="caution">
    <text evidence="4">The sequence shown here is derived from an EMBL/GenBank/DDBJ whole genome shotgun (WGS) entry which is preliminary data.</text>
</comment>
<dbReference type="Proteomes" id="UP001445076">
    <property type="component" value="Unassembled WGS sequence"/>
</dbReference>
<evidence type="ECO:0000313" key="4">
    <source>
        <dbReference type="EMBL" id="KAK8745583.1"/>
    </source>
</evidence>
<accession>A0AAW0Y1V0</accession>
<protein>
    <recommendedName>
        <fullName evidence="3">PIH1D1/2/3 CS-like domain-containing protein</fullName>
    </recommendedName>
</protein>
<dbReference type="InterPro" id="IPR041442">
    <property type="entry name" value="PIH1D1/2/3_CS-like"/>
</dbReference>
<organism evidence="4 5">
    <name type="scientific">Cherax quadricarinatus</name>
    <name type="common">Australian red claw crayfish</name>
    <dbReference type="NCBI Taxonomy" id="27406"/>
    <lineage>
        <taxon>Eukaryota</taxon>
        <taxon>Metazoa</taxon>
        <taxon>Ecdysozoa</taxon>
        <taxon>Arthropoda</taxon>
        <taxon>Crustacea</taxon>
        <taxon>Multicrustacea</taxon>
        <taxon>Malacostraca</taxon>
        <taxon>Eumalacostraca</taxon>
        <taxon>Eucarida</taxon>
        <taxon>Decapoda</taxon>
        <taxon>Pleocyemata</taxon>
        <taxon>Astacidea</taxon>
        <taxon>Parastacoidea</taxon>
        <taxon>Parastacidae</taxon>
        <taxon>Cherax</taxon>
    </lineage>
</organism>
<comment type="similarity">
    <text evidence="1">Belongs to the PIH1 family.</text>
</comment>
<feature type="region of interest" description="Disordered" evidence="2">
    <location>
        <begin position="1"/>
        <end position="25"/>
    </location>
</feature>
<dbReference type="GO" id="GO:0005737">
    <property type="term" value="C:cytoplasm"/>
    <property type="evidence" value="ECO:0007669"/>
    <property type="project" value="TreeGrafter"/>
</dbReference>
<feature type="domain" description="PIH1D1/2/3 CS-like" evidence="3">
    <location>
        <begin position="49"/>
        <end position="112"/>
    </location>
</feature>
<feature type="non-terminal residue" evidence="4">
    <location>
        <position position="1"/>
    </location>
</feature>
<sequence>GDIWEVEEVRSGQSDEASDPRPPPEYQVTFRHRVSASHIFLPVSVAGEEDVVVRVLLPGTLLTQITLEVTSTIFRLASPSHYLHIPLPRPVLQREGVATWDPSTYTLTVTLPTAQCTLLTPIK</sequence>
<evidence type="ECO:0000259" key="3">
    <source>
        <dbReference type="Pfam" id="PF18201"/>
    </source>
</evidence>
<dbReference type="AlphaFoldDB" id="A0AAW0Y1V0"/>
<dbReference type="EMBL" id="JARKIK010000019">
    <property type="protein sequence ID" value="KAK8745583.1"/>
    <property type="molecule type" value="Genomic_DNA"/>
</dbReference>
<reference evidence="4 5" key="1">
    <citation type="journal article" date="2024" name="BMC Genomics">
        <title>Genome assembly of redclaw crayfish (Cherax quadricarinatus) provides insights into its immune adaptation and hypoxia tolerance.</title>
        <authorList>
            <person name="Liu Z."/>
            <person name="Zheng J."/>
            <person name="Li H."/>
            <person name="Fang K."/>
            <person name="Wang S."/>
            <person name="He J."/>
            <person name="Zhou D."/>
            <person name="Weng S."/>
            <person name="Chi M."/>
            <person name="Gu Z."/>
            <person name="He J."/>
            <person name="Li F."/>
            <person name="Wang M."/>
        </authorList>
    </citation>
    <scope>NUCLEOTIDE SEQUENCE [LARGE SCALE GENOMIC DNA]</scope>
    <source>
        <strain evidence="4">ZL_2023a</strain>
    </source>
</reference>
<dbReference type="InterPro" id="IPR026697">
    <property type="entry name" value="DNAAF6"/>
</dbReference>
<gene>
    <name evidence="4" type="ORF">OTU49_000273</name>
</gene>
<dbReference type="GO" id="GO:0051087">
    <property type="term" value="F:protein-folding chaperone binding"/>
    <property type="evidence" value="ECO:0007669"/>
    <property type="project" value="InterPro"/>
</dbReference>
<dbReference type="PANTHER" id="PTHR21083:SF0">
    <property type="entry name" value="DYNEIN AXONEMAL ASSEMBLY FACTOR 6"/>
    <property type="match status" value="1"/>
</dbReference>
<keyword evidence="5" id="KW-1185">Reference proteome</keyword>
<evidence type="ECO:0000256" key="2">
    <source>
        <dbReference type="SAM" id="MobiDB-lite"/>
    </source>
</evidence>
<dbReference type="GO" id="GO:0070286">
    <property type="term" value="P:axonemal dynein complex assembly"/>
    <property type="evidence" value="ECO:0007669"/>
    <property type="project" value="InterPro"/>
</dbReference>
<proteinExistence type="inferred from homology"/>
<dbReference type="GO" id="GO:0045505">
    <property type="term" value="F:dynein intermediate chain binding"/>
    <property type="evidence" value="ECO:0007669"/>
    <property type="project" value="TreeGrafter"/>
</dbReference>
<dbReference type="Pfam" id="PF18201">
    <property type="entry name" value="PIH1_CS"/>
    <property type="match status" value="1"/>
</dbReference>
<dbReference type="PANTHER" id="PTHR21083">
    <property type="entry name" value="TWISTER"/>
    <property type="match status" value="1"/>
</dbReference>